<sequence>MTDAVKPIHTDEEHAAAVAEIGRLWDAEPGTPEHDRLEVLGILVDTYEAARWPIDPPDPVEAIKARMEQAGYTRGQLADLLGSQSRATEILGRRRRLTMDMAWKLSQAWKIPAETLIRPYETRPD</sequence>
<dbReference type="PROSITE" id="PS50943">
    <property type="entry name" value="HTH_CROC1"/>
    <property type="match status" value="1"/>
</dbReference>
<dbReference type="InterPro" id="IPR039060">
    <property type="entry name" value="Antitox_HigA"/>
</dbReference>
<dbReference type="SMART" id="SM00530">
    <property type="entry name" value="HTH_XRE"/>
    <property type="match status" value="1"/>
</dbReference>
<evidence type="ECO:0000313" key="3">
    <source>
        <dbReference type="Proteomes" id="UP000501891"/>
    </source>
</evidence>
<dbReference type="PANTHER" id="PTHR40455">
    <property type="entry name" value="ANTITOXIN HIGA"/>
    <property type="match status" value="1"/>
</dbReference>
<evidence type="ECO:0000313" key="2">
    <source>
        <dbReference type="EMBL" id="QJE73679.1"/>
    </source>
</evidence>
<dbReference type="GO" id="GO:0001046">
    <property type="term" value="F:core promoter sequence-specific DNA binding"/>
    <property type="evidence" value="ECO:0007669"/>
    <property type="project" value="TreeGrafter"/>
</dbReference>
<protein>
    <submittedName>
        <fullName evidence="2">XRE family transcriptional regulator</fullName>
    </submittedName>
</protein>
<evidence type="ECO:0000259" key="1">
    <source>
        <dbReference type="PROSITE" id="PS50943"/>
    </source>
</evidence>
<organism evidence="2 3">
    <name type="scientific">Aerophototrophica crusticola</name>
    <dbReference type="NCBI Taxonomy" id="1709002"/>
    <lineage>
        <taxon>Bacteria</taxon>
        <taxon>Pseudomonadati</taxon>
        <taxon>Pseudomonadota</taxon>
        <taxon>Alphaproteobacteria</taxon>
        <taxon>Rhodospirillales</taxon>
        <taxon>Rhodospirillaceae</taxon>
        <taxon>Aerophototrophica</taxon>
    </lineage>
</organism>
<dbReference type="InterPro" id="IPR010982">
    <property type="entry name" value="Lambda_DNA-bd_dom_sf"/>
</dbReference>
<dbReference type="SUPFAM" id="SSF47413">
    <property type="entry name" value="lambda repressor-like DNA-binding domains"/>
    <property type="match status" value="1"/>
</dbReference>
<dbReference type="Gene3D" id="1.10.260.40">
    <property type="entry name" value="lambda repressor-like DNA-binding domains"/>
    <property type="match status" value="1"/>
</dbReference>
<feature type="domain" description="HTH cro/C1-type" evidence="1">
    <location>
        <begin position="63"/>
        <end position="116"/>
    </location>
</feature>
<dbReference type="EMBL" id="CP051775">
    <property type="protein sequence ID" value="QJE73679.1"/>
    <property type="molecule type" value="Genomic_DNA"/>
</dbReference>
<keyword evidence="3" id="KW-1185">Reference proteome</keyword>
<dbReference type="AlphaFoldDB" id="A0A858R7X0"/>
<proteinExistence type="predicted"/>
<dbReference type="PANTHER" id="PTHR40455:SF1">
    <property type="entry name" value="ANTITOXIN HIGA"/>
    <property type="match status" value="1"/>
</dbReference>
<dbReference type="InterPro" id="IPR001387">
    <property type="entry name" value="Cro/C1-type_HTH"/>
</dbReference>
<name>A0A858R7X0_9PROT</name>
<accession>A0A858R7X0</accession>
<dbReference type="Proteomes" id="UP000501891">
    <property type="component" value="Chromosome"/>
</dbReference>
<reference evidence="2" key="1">
    <citation type="submission" date="2020-04" db="EMBL/GenBank/DDBJ databases">
        <title>A desert anoxygenic phototrophic bacterium fixes CO2 using RubisCO under aerobic conditions.</title>
        <authorList>
            <person name="Tang K."/>
        </authorList>
    </citation>
    <scope>NUCLEOTIDE SEQUENCE [LARGE SCALE GENOMIC DNA]</scope>
    <source>
        <strain evidence="2">MIMtkB3</strain>
    </source>
</reference>
<dbReference type="GO" id="GO:0006355">
    <property type="term" value="P:regulation of DNA-templated transcription"/>
    <property type="evidence" value="ECO:0007669"/>
    <property type="project" value="InterPro"/>
</dbReference>
<dbReference type="KEGG" id="acru:HHL28_11785"/>
<gene>
    <name evidence="2" type="ORF">HHL28_11785</name>
</gene>